<dbReference type="Gene3D" id="2.60.120.10">
    <property type="entry name" value="Jelly Rolls"/>
    <property type="match status" value="1"/>
</dbReference>
<evidence type="ECO:0000259" key="2">
    <source>
        <dbReference type="PROSITE" id="PS50042"/>
    </source>
</evidence>
<dbReference type="Pfam" id="PF00027">
    <property type="entry name" value="cNMP_binding"/>
    <property type="match status" value="1"/>
</dbReference>
<dbReference type="InterPro" id="IPR000595">
    <property type="entry name" value="cNMP-bd_dom"/>
</dbReference>
<evidence type="ECO:0000313" key="4">
    <source>
        <dbReference type="Proteomes" id="UP001178507"/>
    </source>
</evidence>
<dbReference type="CDD" id="cd00038">
    <property type="entry name" value="CAP_ED"/>
    <property type="match status" value="1"/>
</dbReference>
<dbReference type="InterPro" id="IPR014710">
    <property type="entry name" value="RmlC-like_jellyroll"/>
</dbReference>
<protein>
    <recommendedName>
        <fullName evidence="2">Cyclic nucleotide-binding domain-containing protein</fullName>
    </recommendedName>
</protein>
<dbReference type="EMBL" id="CAUJNA010003324">
    <property type="protein sequence ID" value="CAJ1399100.1"/>
    <property type="molecule type" value="Genomic_DNA"/>
</dbReference>
<evidence type="ECO:0000256" key="1">
    <source>
        <dbReference type="SAM" id="MobiDB-lite"/>
    </source>
</evidence>
<dbReference type="PANTHER" id="PTHR23011">
    <property type="entry name" value="CYCLIC NUCLEOTIDE-BINDING DOMAIN CONTAINING PROTEIN"/>
    <property type="match status" value="1"/>
</dbReference>
<organism evidence="3 4">
    <name type="scientific">Effrenium voratum</name>
    <dbReference type="NCBI Taxonomy" id="2562239"/>
    <lineage>
        <taxon>Eukaryota</taxon>
        <taxon>Sar</taxon>
        <taxon>Alveolata</taxon>
        <taxon>Dinophyceae</taxon>
        <taxon>Suessiales</taxon>
        <taxon>Symbiodiniaceae</taxon>
        <taxon>Effrenium</taxon>
    </lineage>
</organism>
<dbReference type="AlphaFoldDB" id="A0AA36J3U3"/>
<dbReference type="SUPFAM" id="SSF51206">
    <property type="entry name" value="cAMP-binding domain-like"/>
    <property type="match status" value="1"/>
</dbReference>
<comment type="caution">
    <text evidence="3">The sequence shown here is derived from an EMBL/GenBank/DDBJ whole genome shotgun (WGS) entry which is preliminary data.</text>
</comment>
<name>A0AA36J3U3_9DINO</name>
<feature type="domain" description="Cyclic nucleotide-binding" evidence="2">
    <location>
        <begin position="93"/>
        <end position="239"/>
    </location>
</feature>
<feature type="region of interest" description="Disordered" evidence="1">
    <location>
        <begin position="1"/>
        <end position="82"/>
    </location>
</feature>
<reference evidence="3" key="1">
    <citation type="submission" date="2023-08" db="EMBL/GenBank/DDBJ databases">
        <authorList>
            <person name="Chen Y."/>
            <person name="Shah S."/>
            <person name="Dougan E. K."/>
            <person name="Thang M."/>
            <person name="Chan C."/>
        </authorList>
    </citation>
    <scope>NUCLEOTIDE SEQUENCE</scope>
</reference>
<accession>A0AA36J3U3</accession>
<dbReference type="InterPro" id="IPR018490">
    <property type="entry name" value="cNMP-bd_dom_sf"/>
</dbReference>
<dbReference type="PROSITE" id="PS50042">
    <property type="entry name" value="CNMP_BINDING_3"/>
    <property type="match status" value="1"/>
</dbReference>
<evidence type="ECO:0000313" key="3">
    <source>
        <dbReference type="EMBL" id="CAJ1399100.1"/>
    </source>
</evidence>
<dbReference type="Proteomes" id="UP001178507">
    <property type="component" value="Unassembled WGS sequence"/>
</dbReference>
<proteinExistence type="predicted"/>
<dbReference type="PANTHER" id="PTHR23011:SF28">
    <property type="entry name" value="CYCLIC NUCLEOTIDE-BINDING DOMAIN CONTAINING PROTEIN"/>
    <property type="match status" value="1"/>
</dbReference>
<sequence length="318" mass="34772">MSRSLPAVNKRGSQVPVSRGSVLTSSRASLLPPIEATPSRPVKTRGSLQPDIPEGPGGVSPSGPGAFRRVSFSPTAADQQPEHIETTLSQLKLFKDMDSTVLKMLPEIVTSILCKAGTVLFKQGDPPGSCYVVIGGAVGVHVLSDEEGLPSNQPQEKHRFTTVKESGFLQDFLPGQRTVDGFSRYHEDTNFGNRLSQLGPGSVLGELALINDQPRLASAKCVEDSEFFVIRRNDFDNVLKEEMVKKGDEKLRFLMKHLPGMKEVPVPKPGGKLHASYMFKHAKFTRGHTFLVQGKIAEPHIWAVYKGSVEFRRAEAEG</sequence>
<keyword evidence="4" id="KW-1185">Reference proteome</keyword>
<dbReference type="SMART" id="SM00100">
    <property type="entry name" value="cNMP"/>
    <property type="match status" value="1"/>
</dbReference>
<feature type="compositionally biased region" description="Polar residues" evidence="1">
    <location>
        <begin position="11"/>
        <end position="28"/>
    </location>
</feature>
<gene>
    <name evidence="3" type="ORF">EVOR1521_LOCUS22695</name>
</gene>